<feature type="transmembrane region" description="Helical" evidence="1">
    <location>
        <begin position="100"/>
        <end position="120"/>
    </location>
</feature>
<name>A0AA37WH89_9ALTE</name>
<evidence type="ECO:0000313" key="4">
    <source>
        <dbReference type="Proteomes" id="UP001156601"/>
    </source>
</evidence>
<dbReference type="Proteomes" id="UP001156601">
    <property type="component" value="Unassembled WGS sequence"/>
</dbReference>
<protein>
    <recommendedName>
        <fullName evidence="2">Heparan-alpha-glucosaminide N-acetyltransferase catalytic domain-containing protein</fullName>
    </recommendedName>
</protein>
<dbReference type="Pfam" id="PF07786">
    <property type="entry name" value="HGSNAT_cat"/>
    <property type="match status" value="1"/>
</dbReference>
<keyword evidence="1" id="KW-0812">Transmembrane</keyword>
<accession>A0AA37WH89</accession>
<reference evidence="3" key="2">
    <citation type="submission" date="2023-01" db="EMBL/GenBank/DDBJ databases">
        <title>Draft genome sequence of Agaribacter marinus strain NBRC 110023.</title>
        <authorList>
            <person name="Sun Q."/>
            <person name="Mori K."/>
        </authorList>
    </citation>
    <scope>NUCLEOTIDE SEQUENCE</scope>
    <source>
        <strain evidence="3">NBRC 110023</strain>
    </source>
</reference>
<evidence type="ECO:0000256" key="1">
    <source>
        <dbReference type="SAM" id="Phobius"/>
    </source>
</evidence>
<feature type="transmembrane region" description="Helical" evidence="1">
    <location>
        <begin position="125"/>
        <end position="142"/>
    </location>
</feature>
<proteinExistence type="predicted"/>
<feature type="domain" description="Heparan-alpha-glucosaminide N-acetyltransferase catalytic" evidence="2">
    <location>
        <begin position="2"/>
        <end position="221"/>
    </location>
</feature>
<evidence type="ECO:0000259" key="2">
    <source>
        <dbReference type="Pfam" id="PF07786"/>
    </source>
</evidence>
<feature type="transmembrane region" description="Helical" evidence="1">
    <location>
        <begin position="12"/>
        <end position="32"/>
    </location>
</feature>
<feature type="transmembrane region" description="Helical" evidence="1">
    <location>
        <begin position="74"/>
        <end position="94"/>
    </location>
</feature>
<feature type="transmembrane region" description="Helical" evidence="1">
    <location>
        <begin position="47"/>
        <end position="67"/>
    </location>
</feature>
<dbReference type="EMBL" id="BSOT01000005">
    <property type="protein sequence ID" value="GLR69753.1"/>
    <property type="molecule type" value="Genomic_DNA"/>
</dbReference>
<keyword evidence="4" id="KW-1185">Reference proteome</keyword>
<reference evidence="3" key="1">
    <citation type="journal article" date="2014" name="Int. J. Syst. Evol. Microbiol.">
        <title>Complete genome sequence of Corynebacterium casei LMG S-19264T (=DSM 44701T), isolated from a smear-ripened cheese.</title>
        <authorList>
            <consortium name="US DOE Joint Genome Institute (JGI-PGF)"/>
            <person name="Walter F."/>
            <person name="Albersmeier A."/>
            <person name="Kalinowski J."/>
            <person name="Ruckert C."/>
        </authorList>
    </citation>
    <scope>NUCLEOTIDE SEQUENCE</scope>
    <source>
        <strain evidence="3">NBRC 110023</strain>
    </source>
</reference>
<feature type="transmembrane region" description="Helical" evidence="1">
    <location>
        <begin position="162"/>
        <end position="184"/>
    </location>
</feature>
<dbReference type="AlphaFoldDB" id="A0AA37WH89"/>
<dbReference type="RefSeq" id="WP_284216064.1">
    <property type="nucleotide sequence ID" value="NZ_BSOT01000005.1"/>
</dbReference>
<keyword evidence="1" id="KW-1133">Transmembrane helix</keyword>
<evidence type="ECO:0000313" key="3">
    <source>
        <dbReference type="EMBL" id="GLR69753.1"/>
    </source>
</evidence>
<comment type="caution">
    <text evidence="3">The sequence shown here is derived from an EMBL/GenBank/DDBJ whole genome shotgun (WGS) entry which is preliminary data.</text>
</comment>
<gene>
    <name evidence="3" type="ORF">GCM10007852_06610</name>
</gene>
<dbReference type="InterPro" id="IPR012429">
    <property type="entry name" value="HGSNAT_cat"/>
</dbReference>
<keyword evidence="1" id="KW-0472">Membrane</keyword>
<organism evidence="3 4">
    <name type="scientific">Agaribacter marinus</name>
    <dbReference type="NCBI Taxonomy" id="1431249"/>
    <lineage>
        <taxon>Bacteria</taxon>
        <taxon>Pseudomonadati</taxon>
        <taxon>Pseudomonadota</taxon>
        <taxon>Gammaproteobacteria</taxon>
        <taxon>Alteromonadales</taxon>
        <taxon>Alteromonadaceae</taxon>
        <taxon>Agaribacter</taxon>
    </lineage>
</organism>
<sequence length="234" mass="26782">MRIIALDIARTIAIVLMVIFHFCYDLKMFSYVDWDVPDGRGWQEFRWAIVTLFFLCLGVSLSLAYSVAINWRKFSIRTGQIALSAAAISIGSYYAVPKNWIFFGVLHFLALSCILGIAFVRFPKLSVLLGFIVMGVGMLELLPSRWPFYLFFDNLPSYTNDYVAFFPWFGMVLLGIGLGSTDWLKNDPFERLKEHPKLHKPLTLIAWPGQHSLSIYLLHQPILVGILYLASQFI</sequence>